<evidence type="ECO:0000313" key="3">
    <source>
        <dbReference type="Proteomes" id="UP001168694"/>
    </source>
</evidence>
<dbReference type="EMBL" id="JAUHLN010000002">
    <property type="protein sequence ID" value="MDN4073600.1"/>
    <property type="molecule type" value="Genomic_DNA"/>
</dbReference>
<keyword evidence="3" id="KW-1185">Reference proteome</keyword>
<accession>A0ABT8E6S8</accession>
<protein>
    <submittedName>
        <fullName evidence="2">Uncharacterized protein</fullName>
    </submittedName>
</protein>
<feature type="transmembrane region" description="Helical" evidence="1">
    <location>
        <begin position="63"/>
        <end position="82"/>
    </location>
</feature>
<keyword evidence="1" id="KW-0472">Membrane</keyword>
<evidence type="ECO:0000256" key="1">
    <source>
        <dbReference type="SAM" id="Phobius"/>
    </source>
</evidence>
<evidence type="ECO:0000313" key="2">
    <source>
        <dbReference type="EMBL" id="MDN4073600.1"/>
    </source>
</evidence>
<proteinExistence type="predicted"/>
<gene>
    <name evidence="2" type="ORF">QYF49_11370</name>
</gene>
<sequence length="85" mass="10126">MKWFLFIIPVHCVLWTGYFTVIQLSRHDRVFFEVVLFLMFLYLSYLLSHTLCQKRTMALKSTILSTALFLLAKWTMLLFGTFNPL</sequence>
<keyword evidence="1" id="KW-1133">Transmembrane helix</keyword>
<reference evidence="2" key="1">
    <citation type="submission" date="2023-06" db="EMBL/GenBank/DDBJ databases">
        <title>Draft Genome Sequences of Representative Paenibacillus Polymyxa, Bacillus cereus, Fictibacillus sp., and Brevibacillus agri Strains Isolated from Amazonian Dark Earth.</title>
        <authorList>
            <person name="Pellegrinetti T.A."/>
            <person name="Cunha I.C.M."/>
            <person name="Chaves M.G."/>
            <person name="Freitas A.S."/>
            <person name="Silva A.V.R."/>
            <person name="Tsai S.M."/>
            <person name="Mendes L.W."/>
        </authorList>
    </citation>
    <scope>NUCLEOTIDE SEQUENCE</scope>
    <source>
        <strain evidence="2">CENA-BCM004</strain>
    </source>
</reference>
<dbReference type="RefSeq" id="WP_290399707.1">
    <property type="nucleotide sequence ID" value="NZ_JAUHLN010000002.1"/>
</dbReference>
<comment type="caution">
    <text evidence="2">The sequence shown here is derived from an EMBL/GenBank/DDBJ whole genome shotgun (WGS) entry which is preliminary data.</text>
</comment>
<feature type="transmembrane region" description="Helical" evidence="1">
    <location>
        <begin position="30"/>
        <end position="51"/>
    </location>
</feature>
<feature type="transmembrane region" description="Helical" evidence="1">
    <location>
        <begin position="5"/>
        <end position="24"/>
    </location>
</feature>
<name>A0ABT8E6S8_9BACL</name>
<organism evidence="2 3">
    <name type="scientific">Fictibacillus terranigra</name>
    <dbReference type="NCBI Taxonomy" id="3058424"/>
    <lineage>
        <taxon>Bacteria</taxon>
        <taxon>Bacillati</taxon>
        <taxon>Bacillota</taxon>
        <taxon>Bacilli</taxon>
        <taxon>Bacillales</taxon>
        <taxon>Fictibacillaceae</taxon>
        <taxon>Fictibacillus</taxon>
    </lineage>
</organism>
<keyword evidence="1" id="KW-0812">Transmembrane</keyword>
<dbReference type="Proteomes" id="UP001168694">
    <property type="component" value="Unassembled WGS sequence"/>
</dbReference>